<dbReference type="GO" id="GO:0051301">
    <property type="term" value="P:cell division"/>
    <property type="evidence" value="ECO:0007669"/>
    <property type="project" value="UniProtKB-KW"/>
</dbReference>
<evidence type="ECO:0000256" key="7">
    <source>
        <dbReference type="ARBA" id="ARBA00023306"/>
    </source>
</evidence>
<sequence>MGRRLKWALGILAVLVPAGAIVWAVCFSDLLAVRAVEVSGLDRLAREEVVRASGVATGTPMVWLDTAEIGRRVAGIRRVEEVGVERRWPGTVRIAVRERTPVLTTRISDRYGLVDRFGVVLEVRQVRPPFPALVVPRLSPESAETRTGLAVIASLPRDFSARVDEIQVPSPEGVRLVLRDGRAVVWGGAERAEEKLRILSRLLGHRGRTFDVSAPEVVSVR</sequence>
<dbReference type="PROSITE" id="PS51779">
    <property type="entry name" value="POTRA"/>
    <property type="match status" value="1"/>
</dbReference>
<evidence type="ECO:0000259" key="8">
    <source>
        <dbReference type="PROSITE" id="PS51779"/>
    </source>
</evidence>
<feature type="domain" description="POTRA" evidence="8">
    <location>
        <begin position="31"/>
        <end position="99"/>
    </location>
</feature>
<reference evidence="9 10" key="1">
    <citation type="submission" date="2018-09" db="EMBL/GenBank/DDBJ databases">
        <title>YIM 75507 draft genome.</title>
        <authorList>
            <person name="Tang S."/>
            <person name="Feng Y."/>
        </authorList>
    </citation>
    <scope>NUCLEOTIDE SEQUENCE [LARGE SCALE GENOMIC DNA]</scope>
    <source>
        <strain evidence="9 10">YIM 75507</strain>
    </source>
</reference>
<proteinExistence type="predicted"/>
<keyword evidence="2" id="KW-1003">Cell membrane</keyword>
<evidence type="ECO:0000256" key="3">
    <source>
        <dbReference type="ARBA" id="ARBA00022618"/>
    </source>
</evidence>
<dbReference type="PANTHER" id="PTHR37820:SF1">
    <property type="entry name" value="CELL DIVISION PROTEIN FTSQ"/>
    <property type="match status" value="1"/>
</dbReference>
<dbReference type="InterPro" id="IPR050487">
    <property type="entry name" value="FtsQ_DivIB"/>
</dbReference>
<dbReference type="InterPro" id="IPR013685">
    <property type="entry name" value="POTRA_FtsQ_type"/>
</dbReference>
<dbReference type="EMBL" id="QZEY01000007">
    <property type="protein sequence ID" value="RJL31234.1"/>
    <property type="molecule type" value="Genomic_DNA"/>
</dbReference>
<keyword evidence="4" id="KW-0812">Transmembrane</keyword>
<dbReference type="InterPro" id="IPR034746">
    <property type="entry name" value="POTRA"/>
</dbReference>
<dbReference type="RefSeq" id="WP_119927919.1">
    <property type="nucleotide sequence ID" value="NZ_QZEY01000007.1"/>
</dbReference>
<evidence type="ECO:0000256" key="5">
    <source>
        <dbReference type="ARBA" id="ARBA00022989"/>
    </source>
</evidence>
<keyword evidence="5" id="KW-1133">Transmembrane helix</keyword>
<keyword evidence="3" id="KW-0132">Cell division</keyword>
<comment type="subcellular location">
    <subcellularLocation>
        <location evidence="1">Membrane</location>
    </subcellularLocation>
</comment>
<comment type="caution">
    <text evidence="9">The sequence shown here is derived from an EMBL/GenBank/DDBJ whole genome shotgun (WGS) entry which is preliminary data.</text>
</comment>
<dbReference type="GO" id="GO:0005886">
    <property type="term" value="C:plasma membrane"/>
    <property type="evidence" value="ECO:0007669"/>
    <property type="project" value="TreeGrafter"/>
</dbReference>
<dbReference type="InterPro" id="IPR005548">
    <property type="entry name" value="Cell_div_FtsQ/DivIB_C"/>
</dbReference>
<keyword evidence="6" id="KW-0472">Membrane</keyword>
<dbReference type="Gene3D" id="3.10.20.310">
    <property type="entry name" value="membrane protein fhac"/>
    <property type="match status" value="1"/>
</dbReference>
<evidence type="ECO:0000256" key="6">
    <source>
        <dbReference type="ARBA" id="ARBA00023136"/>
    </source>
</evidence>
<organism evidence="9 10">
    <name type="scientific">Bailinhaonella thermotolerans</name>
    <dbReference type="NCBI Taxonomy" id="1070861"/>
    <lineage>
        <taxon>Bacteria</taxon>
        <taxon>Bacillati</taxon>
        <taxon>Actinomycetota</taxon>
        <taxon>Actinomycetes</taxon>
        <taxon>Streptosporangiales</taxon>
        <taxon>Streptosporangiaceae</taxon>
        <taxon>Bailinhaonella</taxon>
    </lineage>
</organism>
<keyword evidence="10" id="KW-1185">Reference proteome</keyword>
<dbReference type="PANTHER" id="PTHR37820">
    <property type="entry name" value="CELL DIVISION PROTEIN DIVIB"/>
    <property type="match status" value="1"/>
</dbReference>
<dbReference type="AlphaFoldDB" id="A0A3A4AV84"/>
<keyword evidence="7" id="KW-0131">Cell cycle</keyword>
<dbReference type="Pfam" id="PF08478">
    <property type="entry name" value="POTRA_1"/>
    <property type="match status" value="1"/>
</dbReference>
<gene>
    <name evidence="9" type="ORF">D5H75_19410</name>
</gene>
<evidence type="ECO:0000256" key="2">
    <source>
        <dbReference type="ARBA" id="ARBA00022475"/>
    </source>
</evidence>
<accession>A0A3A4AV84</accession>
<evidence type="ECO:0000256" key="4">
    <source>
        <dbReference type="ARBA" id="ARBA00022692"/>
    </source>
</evidence>
<dbReference type="Proteomes" id="UP000265768">
    <property type="component" value="Unassembled WGS sequence"/>
</dbReference>
<evidence type="ECO:0000313" key="10">
    <source>
        <dbReference type="Proteomes" id="UP000265768"/>
    </source>
</evidence>
<dbReference type="Pfam" id="PF03799">
    <property type="entry name" value="FtsQ_DivIB_C"/>
    <property type="match status" value="1"/>
</dbReference>
<name>A0A3A4AV84_9ACTN</name>
<evidence type="ECO:0000256" key="1">
    <source>
        <dbReference type="ARBA" id="ARBA00004370"/>
    </source>
</evidence>
<protein>
    <submittedName>
        <fullName evidence="9">FtsQ-type POTRA domain-containing protein</fullName>
    </submittedName>
</protein>
<evidence type="ECO:0000313" key="9">
    <source>
        <dbReference type="EMBL" id="RJL31234.1"/>
    </source>
</evidence>
<dbReference type="OrthoDB" id="9790760at2"/>